<dbReference type="GO" id="GO:0097542">
    <property type="term" value="C:ciliary tip"/>
    <property type="evidence" value="ECO:0007669"/>
    <property type="project" value="TreeGrafter"/>
</dbReference>
<feature type="domain" description="LisH" evidence="7">
    <location>
        <begin position="732"/>
        <end position="849"/>
    </location>
</feature>
<dbReference type="Pfam" id="PF21050">
    <property type="entry name" value="ARMC9_ARM"/>
    <property type="match status" value="1"/>
</dbReference>
<comment type="subcellular location">
    <subcellularLocation>
        <location evidence="1">Cytoplasm</location>
        <location evidence="1">Cytoskeleton</location>
        <location evidence="1">Cilium basal body</location>
    </subcellularLocation>
    <subcellularLocation>
        <location evidence="2">Nucleus</location>
    </subcellularLocation>
</comment>
<feature type="domain" description="ARMC9 CTLH-like" evidence="8">
    <location>
        <begin position="201"/>
        <end position="358"/>
    </location>
</feature>
<proteinExistence type="predicted"/>
<dbReference type="EMBL" id="KQ434999">
    <property type="protein sequence ID" value="KZC13387.1"/>
    <property type="molecule type" value="Genomic_DNA"/>
</dbReference>
<dbReference type="AlphaFoldDB" id="A0A154PNT1"/>
<keyword evidence="6" id="KW-0175">Coiled coil</keyword>
<evidence type="ECO:0000259" key="7">
    <source>
        <dbReference type="Pfam" id="PF21050"/>
    </source>
</evidence>
<accession>A0A154PNT1</accession>
<evidence type="ECO:0000256" key="2">
    <source>
        <dbReference type="ARBA" id="ARBA00004123"/>
    </source>
</evidence>
<dbReference type="InterPro" id="IPR040369">
    <property type="entry name" value="ARMC9"/>
</dbReference>
<sequence>MLLKSFIKWVNNPDVDNTLHERMLSQLAQCEFAQKKSRLVSNMSQDELKSYEKLSKEIEIQIEEAKKDIERTKAELQEAKRVRKNRIEYDVLAKVINEQPDRVETNLKLATLREELGRLKEKSEQLEHKLEMRRKQFHVLISSIHSLQGMLDECDEEIMDFLLDHKFEDTAGILIAEAALRGFNNFSTASKTDNEAYARASQKILLSFKAGDWRTFFNLWNSLIPETVKQTKAYKILTLNLHVYFTVLPKRIMLLHLYEQKDNTQTTAVNSIMSINHQSHQENCMTEIEKGMHDSMKLLHTFLNTTGKELEDDGELRPFFALPFIEDPYTEPSLSKIFEKNWIDELTESLLLFLEKCEQQSLLNFQNFKDVKYDNIDLKKIPLDRRSVLEESQKDCVTKKITGNKNVPIIPNERNIPLFIEDDELDKHYTLRSDTKYTKKSKSVQTASIICSTEEDVHSSHMVINNRKLMQCTQELAVTKSYLYTVHSNYENLKIRFHKLHTDYHKLMSIARVLTTALENSVKGQTIDFQAMLETCIQIFPDLFNQNIKDNSYCSSEALVDKSHSEMKTVIDSIPYTTPVPPKLLNFKKIKLHLINGSMKTKLFLLQALRRKITLAQPGEREEAVHEYISKDLLGLHGQIASYKGTSVLPYLLTPDNIIMPHPLQQSTTRLLNALASFRCGRDYLSFDSAVVDMVFKCLKSTLDNDIDTFTCNMMIAMLQKLSLRKQQRIYMIENGLVEWLISHLHDHCRIMDSYRLEYATALLMNLSLDQIAQRRASALAFLLLSTLINLLVIDHSSTLPYVTGALNNFLRNHAINEEAKKMKFSSTLEQYSKYKDGEAREHLEHILKIHRGEIAITADSEEVTDNDNEEFEVLENELEENDPVKNNYGELCGESLLVACYTTLLKTSENKEMNSEISSYSVVHDTEKQVKSLHYERASLLHGQDLSRKSSKTSLASSTILKVGSAADSTVMQKLSSIASLNTSDCNKAVSDSISWTREIELEREEAFLAKPKLPRTPP</sequence>
<dbReference type="InterPro" id="IPR048959">
    <property type="entry name" value="ARMC9_ARM_dom"/>
</dbReference>
<feature type="coiled-coil region" evidence="6">
    <location>
        <begin position="48"/>
        <end position="136"/>
    </location>
</feature>
<dbReference type="GO" id="GO:0005813">
    <property type="term" value="C:centrosome"/>
    <property type="evidence" value="ECO:0007669"/>
    <property type="project" value="UniProtKB-SubCell"/>
</dbReference>
<dbReference type="SUPFAM" id="SSF48371">
    <property type="entry name" value="ARM repeat"/>
    <property type="match status" value="1"/>
</dbReference>
<dbReference type="GO" id="GO:0006397">
    <property type="term" value="P:mRNA processing"/>
    <property type="evidence" value="ECO:0007669"/>
    <property type="project" value="InterPro"/>
</dbReference>
<evidence type="ECO:0000256" key="1">
    <source>
        <dbReference type="ARBA" id="ARBA00004120"/>
    </source>
</evidence>
<dbReference type="GO" id="GO:0000445">
    <property type="term" value="C:THO complex part of transcription export complex"/>
    <property type="evidence" value="ECO:0007669"/>
    <property type="project" value="InterPro"/>
</dbReference>
<keyword evidence="4" id="KW-0539">Nucleus</keyword>
<organism evidence="9 10">
    <name type="scientific">Dufourea novaeangliae</name>
    <name type="common">Sweat bee</name>
    <dbReference type="NCBI Taxonomy" id="178035"/>
    <lineage>
        <taxon>Eukaryota</taxon>
        <taxon>Metazoa</taxon>
        <taxon>Ecdysozoa</taxon>
        <taxon>Arthropoda</taxon>
        <taxon>Hexapoda</taxon>
        <taxon>Insecta</taxon>
        <taxon>Pterygota</taxon>
        <taxon>Neoptera</taxon>
        <taxon>Endopterygota</taxon>
        <taxon>Hymenoptera</taxon>
        <taxon>Apocrita</taxon>
        <taxon>Aculeata</taxon>
        <taxon>Apoidea</taxon>
        <taxon>Anthophila</taxon>
        <taxon>Halictidae</taxon>
        <taxon>Rophitinae</taxon>
        <taxon>Dufourea</taxon>
    </lineage>
</organism>
<dbReference type="GO" id="GO:0060271">
    <property type="term" value="P:cilium assembly"/>
    <property type="evidence" value="ECO:0007669"/>
    <property type="project" value="InterPro"/>
</dbReference>
<dbReference type="GO" id="GO:0036064">
    <property type="term" value="C:ciliary basal body"/>
    <property type="evidence" value="ECO:0007669"/>
    <property type="project" value="InterPro"/>
</dbReference>
<dbReference type="Proteomes" id="UP000076502">
    <property type="component" value="Unassembled WGS sequence"/>
</dbReference>
<protein>
    <submittedName>
        <fullName evidence="9">LisH domain-containing protein ARMC9</fullName>
    </submittedName>
</protein>
<evidence type="ECO:0000259" key="8">
    <source>
        <dbReference type="Pfam" id="PF23138"/>
    </source>
</evidence>
<name>A0A154PNT1_DUFNO</name>
<dbReference type="STRING" id="178035.A0A154PNT1"/>
<dbReference type="InterPro" id="IPR056327">
    <property type="entry name" value="ARMC9_CTLH-like_dom"/>
</dbReference>
<reference evidence="9 10" key="1">
    <citation type="submission" date="2015-07" db="EMBL/GenBank/DDBJ databases">
        <title>The genome of Dufourea novaeangliae.</title>
        <authorList>
            <person name="Pan H."/>
            <person name="Kapheim K."/>
        </authorList>
    </citation>
    <scope>NUCLEOTIDE SEQUENCE [LARGE SCALE GENOMIC DNA]</scope>
    <source>
        <strain evidence="9">0120121106</strain>
        <tissue evidence="9">Whole body</tissue>
    </source>
</reference>
<dbReference type="InterPro" id="IPR011989">
    <property type="entry name" value="ARM-like"/>
</dbReference>
<evidence type="ECO:0000313" key="9">
    <source>
        <dbReference type="EMBL" id="KZC13387.1"/>
    </source>
</evidence>
<dbReference type="GO" id="GO:0005814">
    <property type="term" value="C:centriole"/>
    <property type="evidence" value="ECO:0007669"/>
    <property type="project" value="TreeGrafter"/>
</dbReference>
<dbReference type="Pfam" id="PF05615">
    <property type="entry name" value="THOC7"/>
    <property type="match status" value="1"/>
</dbReference>
<evidence type="ECO:0000256" key="5">
    <source>
        <dbReference type="ARBA" id="ARBA00023273"/>
    </source>
</evidence>
<keyword evidence="3" id="KW-0970">Cilium biogenesis/degradation</keyword>
<evidence type="ECO:0000256" key="6">
    <source>
        <dbReference type="SAM" id="Coils"/>
    </source>
</evidence>
<dbReference type="OrthoDB" id="538223at2759"/>
<keyword evidence="10" id="KW-1185">Reference proteome</keyword>
<evidence type="ECO:0000313" key="10">
    <source>
        <dbReference type="Proteomes" id="UP000076502"/>
    </source>
</evidence>
<dbReference type="InterPro" id="IPR016024">
    <property type="entry name" value="ARM-type_fold"/>
</dbReference>
<dbReference type="PANTHER" id="PTHR14881">
    <property type="entry name" value="LISH DOMAIN-CONTAINING PROTEIN ARMC9"/>
    <property type="match status" value="1"/>
</dbReference>
<dbReference type="Gene3D" id="1.25.10.10">
    <property type="entry name" value="Leucine-rich Repeat Variant"/>
    <property type="match status" value="1"/>
</dbReference>
<dbReference type="PANTHER" id="PTHR14881:SF4">
    <property type="entry name" value="LISH DOMAIN-CONTAINING PROTEIN ARMC9"/>
    <property type="match status" value="1"/>
</dbReference>
<keyword evidence="5" id="KW-0966">Cell projection</keyword>
<evidence type="ECO:0000256" key="3">
    <source>
        <dbReference type="ARBA" id="ARBA00022794"/>
    </source>
</evidence>
<dbReference type="Pfam" id="PF23138">
    <property type="entry name" value="CTLH_Armc9"/>
    <property type="match status" value="1"/>
</dbReference>
<dbReference type="InterPro" id="IPR008501">
    <property type="entry name" value="THOC7/Mft1"/>
</dbReference>
<gene>
    <name evidence="9" type="ORF">WN55_05986</name>
</gene>
<evidence type="ECO:0000256" key="4">
    <source>
        <dbReference type="ARBA" id="ARBA00023242"/>
    </source>
</evidence>